<reference evidence="1 2" key="1">
    <citation type="journal article" date="2007" name="Photosyn. Res.">
        <title>Complete nucleotide sequence of the freshwater unicellular cyanobacterium Synechococcus elongatus PCC 6301 chromosome: gene content and organization.</title>
        <authorList>
            <person name="Sugita C."/>
            <person name="Ogata K."/>
            <person name="Shikata M."/>
            <person name="Jikuya H."/>
            <person name="Takano J."/>
            <person name="Furumichi M."/>
            <person name="Kanehisa M."/>
            <person name="Omata T."/>
            <person name="Sugiura M."/>
            <person name="Sugita M."/>
        </authorList>
    </citation>
    <scope>NUCLEOTIDE SEQUENCE [LARGE SCALE GENOMIC DNA]</scope>
    <source>
        <strain evidence="2">ATCC 27144 / PCC 6301 / SAUG 1402/1</strain>
    </source>
</reference>
<evidence type="ECO:0000313" key="1">
    <source>
        <dbReference type="EMBL" id="BAD79284.1"/>
    </source>
</evidence>
<evidence type="ECO:0008006" key="3">
    <source>
        <dbReference type="Google" id="ProtNLM"/>
    </source>
</evidence>
<gene>
    <name evidence="1" type="ordered locus">syc1094_d</name>
</gene>
<name>A0A0H3K242_SYNP6</name>
<proteinExistence type="predicted"/>
<accession>A0A0H3K242</accession>
<dbReference type="Proteomes" id="UP000001175">
    <property type="component" value="Chromosome"/>
</dbReference>
<evidence type="ECO:0000313" key="2">
    <source>
        <dbReference type="Proteomes" id="UP000001175"/>
    </source>
</evidence>
<organism evidence="1 2">
    <name type="scientific">Synechococcus sp. (strain ATCC 27144 / PCC 6301 / SAUG 1402/1)</name>
    <name type="common">Anacystis nidulans</name>
    <dbReference type="NCBI Taxonomy" id="269084"/>
    <lineage>
        <taxon>Bacteria</taxon>
        <taxon>Bacillati</taxon>
        <taxon>Cyanobacteriota</taxon>
        <taxon>Cyanophyceae</taxon>
        <taxon>Synechococcales</taxon>
        <taxon>Synechococcaceae</taxon>
        <taxon>Synechococcus</taxon>
    </lineage>
</organism>
<dbReference type="GeneID" id="72429243"/>
<dbReference type="KEGG" id="syc:syc1094_d"/>
<sequence length="72" mass="8185">MATDKVIWVNEQFDPAGILYSCIATCDEQQARDCHESFERNLTPEQRANGWRAQLRTVASWDEVPASSLKLS</sequence>
<dbReference type="eggNOG" id="ENOG5032ZZY">
    <property type="taxonomic scope" value="Bacteria"/>
</dbReference>
<dbReference type="AlphaFoldDB" id="A0A0H3K242"/>
<dbReference type="EMBL" id="AP008231">
    <property type="protein sequence ID" value="BAD79284.1"/>
    <property type="molecule type" value="Genomic_DNA"/>
</dbReference>
<protein>
    <recommendedName>
        <fullName evidence="3">Glycogen debranching protein</fullName>
    </recommendedName>
</protein>
<dbReference type="RefSeq" id="WP_011243405.1">
    <property type="nucleotide sequence ID" value="NC_006576.1"/>
</dbReference>